<accession>A0A7S3LFD9</accession>
<protein>
    <submittedName>
        <fullName evidence="2">Uncharacterized protein</fullName>
    </submittedName>
</protein>
<name>A0A7S3LFD9_9STRA</name>
<organism evidence="2">
    <name type="scientific">Amphora coffeiformis</name>
    <dbReference type="NCBI Taxonomy" id="265554"/>
    <lineage>
        <taxon>Eukaryota</taxon>
        <taxon>Sar</taxon>
        <taxon>Stramenopiles</taxon>
        <taxon>Ochrophyta</taxon>
        <taxon>Bacillariophyta</taxon>
        <taxon>Bacillariophyceae</taxon>
        <taxon>Bacillariophycidae</taxon>
        <taxon>Thalassiophysales</taxon>
        <taxon>Catenulaceae</taxon>
        <taxon>Amphora</taxon>
    </lineage>
</organism>
<evidence type="ECO:0000313" key="2">
    <source>
        <dbReference type="EMBL" id="CAE0417822.1"/>
    </source>
</evidence>
<dbReference type="EMBL" id="HBIM01019365">
    <property type="protein sequence ID" value="CAE0417822.1"/>
    <property type="molecule type" value="Transcribed_RNA"/>
</dbReference>
<reference evidence="2" key="1">
    <citation type="submission" date="2021-01" db="EMBL/GenBank/DDBJ databases">
        <authorList>
            <person name="Corre E."/>
            <person name="Pelletier E."/>
            <person name="Niang G."/>
            <person name="Scheremetjew M."/>
            <person name="Finn R."/>
            <person name="Kale V."/>
            <person name="Holt S."/>
            <person name="Cochrane G."/>
            <person name="Meng A."/>
            <person name="Brown T."/>
            <person name="Cohen L."/>
        </authorList>
    </citation>
    <scope>NUCLEOTIDE SEQUENCE</scope>
    <source>
        <strain evidence="2">CCMP127</strain>
    </source>
</reference>
<dbReference type="AlphaFoldDB" id="A0A7S3LFD9"/>
<feature type="compositionally biased region" description="Polar residues" evidence="1">
    <location>
        <begin position="40"/>
        <end position="50"/>
    </location>
</feature>
<evidence type="ECO:0000256" key="1">
    <source>
        <dbReference type="SAM" id="MobiDB-lite"/>
    </source>
</evidence>
<sequence length="113" mass="12924">MEIDQSACLRLFAKFEPAFQFDQLWVLWGGQPTSKREKNGTPTDEATKGTSVPPFNCQNPSRYLEFGKSQRPRPASFEQMPDRRKMVLVWAKHEAEFYGKKNNDGGGDELPNN</sequence>
<proteinExistence type="predicted"/>
<gene>
    <name evidence="2" type="ORF">ACOF00016_LOCUS14709</name>
</gene>
<feature type="region of interest" description="Disordered" evidence="1">
    <location>
        <begin position="31"/>
        <end position="55"/>
    </location>
</feature>